<sequence>MSVITQSTIQNAFANRIGGSTFGLDTKVYKFEKIKRAKNEAKAKFPDRELIDMGLGEPDWMADPAVVQVLAEEAAKRDNRFYSDNGMSEFKEAAAHYLQEVFGITGMNAATEINHCIGSKSALSQIPLMFINPGDILLMTTPGYPVMATHTQWLGGEVVHLPLTKANNYLPDLSALSEDVRKRAKLLYINYPNNPTGATATREFYESVVEFCQANQIIVVSDEAYAALTFEGEQPLSFLSVPGAKEIGVSIHSLSKSFNMTGWRLGFVAGNELVVKAFAHVKDNCDSGQFIPIQKAGVYCLNHPELTVLTGQKYSRRHGKLVEALNRVGFNARKPKAAFFLYVEIPKGIAGGPEFTSAEQFSEYLIREQLISTVPWDEVGANVRFSVTFVADSEEEEDRIIHEIEERLSSIPFIWE</sequence>
<dbReference type="eggNOG" id="COG0436">
    <property type="taxonomic scope" value="Bacteria"/>
</dbReference>
<dbReference type="RefSeq" id="WP_006037227.1">
    <property type="nucleotide sequence ID" value="NZ_AEDD01000003.1"/>
</dbReference>
<dbReference type="PANTHER" id="PTHR42832">
    <property type="entry name" value="AMINO ACID AMINOTRANSFERASE"/>
    <property type="match status" value="1"/>
</dbReference>
<evidence type="ECO:0000256" key="4">
    <source>
        <dbReference type="RuleBase" id="RU000481"/>
    </source>
</evidence>
<dbReference type="Pfam" id="PF00155">
    <property type="entry name" value="Aminotran_1_2"/>
    <property type="match status" value="1"/>
</dbReference>
<reference evidence="6 7" key="1">
    <citation type="submission" date="2010-07" db="EMBL/GenBank/DDBJ databases">
        <title>The draft genome of Paenibacillus curdlanolyticus YK9.</title>
        <authorList>
            <consortium name="US DOE Joint Genome Institute (JGI-PGF)"/>
            <person name="Lucas S."/>
            <person name="Copeland A."/>
            <person name="Lapidus A."/>
            <person name="Cheng J.-F."/>
            <person name="Bruce D."/>
            <person name="Goodwin L."/>
            <person name="Pitluck S."/>
            <person name="Land M.L."/>
            <person name="Hauser L."/>
            <person name="Chang Y.-J."/>
            <person name="Jeffries C."/>
            <person name="Anderson I.J."/>
            <person name="Johnson E."/>
            <person name="Loganathan U."/>
            <person name="Mulhopadhyay B."/>
            <person name="Kyrpides N."/>
            <person name="Woyke T.J."/>
        </authorList>
    </citation>
    <scope>NUCLEOTIDE SEQUENCE [LARGE SCALE GENOMIC DNA]</scope>
    <source>
        <strain evidence="6 7">YK9</strain>
    </source>
</reference>
<dbReference type="GO" id="GO:0030170">
    <property type="term" value="F:pyridoxal phosphate binding"/>
    <property type="evidence" value="ECO:0007669"/>
    <property type="project" value="InterPro"/>
</dbReference>
<dbReference type="InterPro" id="IPR015421">
    <property type="entry name" value="PyrdxlP-dep_Trfase_major"/>
</dbReference>
<dbReference type="PROSITE" id="PS00105">
    <property type="entry name" value="AA_TRANSFER_CLASS_1"/>
    <property type="match status" value="1"/>
</dbReference>
<dbReference type="PANTHER" id="PTHR42832:SF3">
    <property type="entry name" value="L-GLUTAMINE--4-(METHYLSULFANYL)-2-OXOBUTANOATE AMINOTRANSFERASE"/>
    <property type="match status" value="1"/>
</dbReference>
<dbReference type="GO" id="GO:0008483">
    <property type="term" value="F:transaminase activity"/>
    <property type="evidence" value="ECO:0007669"/>
    <property type="project" value="UniProtKB-KW"/>
</dbReference>
<dbReference type="InterPro" id="IPR004839">
    <property type="entry name" value="Aminotransferase_I/II_large"/>
</dbReference>
<dbReference type="Gene3D" id="3.90.1150.10">
    <property type="entry name" value="Aspartate Aminotransferase, domain 1"/>
    <property type="match status" value="1"/>
</dbReference>
<evidence type="ECO:0000259" key="5">
    <source>
        <dbReference type="Pfam" id="PF00155"/>
    </source>
</evidence>
<evidence type="ECO:0000256" key="2">
    <source>
        <dbReference type="ARBA" id="ARBA00022576"/>
    </source>
</evidence>
<dbReference type="EMBL" id="AEDD01000003">
    <property type="protein sequence ID" value="EFM11606.1"/>
    <property type="molecule type" value="Genomic_DNA"/>
</dbReference>
<proteinExistence type="inferred from homology"/>
<dbReference type="NCBIfam" id="NF004937">
    <property type="entry name" value="PRK06290.1"/>
    <property type="match status" value="1"/>
</dbReference>
<dbReference type="AlphaFoldDB" id="E0I6E0"/>
<dbReference type="InterPro" id="IPR004838">
    <property type="entry name" value="NHTrfase_class1_PyrdxlP-BS"/>
</dbReference>
<gene>
    <name evidence="6" type="ORF">PaecuDRAFT_1212</name>
</gene>
<keyword evidence="3 4" id="KW-0808">Transferase</keyword>
<dbReference type="STRING" id="717606.PaecuDRAFT_1212"/>
<accession>E0I6E0</accession>
<name>E0I6E0_9BACL</name>
<keyword evidence="2 4" id="KW-0032">Aminotransferase</keyword>
<keyword evidence="7" id="KW-1185">Reference proteome</keyword>
<protein>
    <recommendedName>
        <fullName evidence="4">Aminotransferase</fullName>
        <ecNumber evidence="4">2.6.1.-</ecNumber>
    </recommendedName>
</protein>
<feature type="domain" description="Aminotransferase class I/classII large" evidence="5">
    <location>
        <begin position="49"/>
        <end position="398"/>
    </location>
</feature>
<evidence type="ECO:0000256" key="3">
    <source>
        <dbReference type="ARBA" id="ARBA00022679"/>
    </source>
</evidence>
<dbReference type="CDD" id="cd00609">
    <property type="entry name" value="AAT_like"/>
    <property type="match status" value="1"/>
</dbReference>
<dbReference type="OrthoDB" id="9813612at2"/>
<dbReference type="EC" id="2.6.1.-" evidence="4"/>
<evidence type="ECO:0000256" key="1">
    <source>
        <dbReference type="ARBA" id="ARBA00001933"/>
    </source>
</evidence>
<dbReference type="InterPro" id="IPR050881">
    <property type="entry name" value="LL-DAP_aminotransferase"/>
</dbReference>
<dbReference type="Proteomes" id="UP000005387">
    <property type="component" value="Unassembled WGS sequence"/>
</dbReference>
<evidence type="ECO:0000313" key="6">
    <source>
        <dbReference type="EMBL" id="EFM11606.1"/>
    </source>
</evidence>
<dbReference type="InterPro" id="IPR015424">
    <property type="entry name" value="PyrdxlP-dep_Trfase"/>
</dbReference>
<dbReference type="InterPro" id="IPR015422">
    <property type="entry name" value="PyrdxlP-dep_Trfase_small"/>
</dbReference>
<comment type="cofactor">
    <cofactor evidence="1 4">
        <name>pyridoxal 5'-phosphate</name>
        <dbReference type="ChEBI" id="CHEBI:597326"/>
    </cofactor>
</comment>
<evidence type="ECO:0000313" key="7">
    <source>
        <dbReference type="Proteomes" id="UP000005387"/>
    </source>
</evidence>
<organism evidence="6 7">
    <name type="scientific">Paenibacillus curdlanolyticus YK9</name>
    <dbReference type="NCBI Taxonomy" id="717606"/>
    <lineage>
        <taxon>Bacteria</taxon>
        <taxon>Bacillati</taxon>
        <taxon>Bacillota</taxon>
        <taxon>Bacilli</taxon>
        <taxon>Bacillales</taxon>
        <taxon>Paenibacillaceae</taxon>
        <taxon>Paenibacillus</taxon>
    </lineage>
</organism>
<dbReference type="SUPFAM" id="SSF53383">
    <property type="entry name" value="PLP-dependent transferases"/>
    <property type="match status" value="1"/>
</dbReference>
<dbReference type="Gene3D" id="3.40.640.10">
    <property type="entry name" value="Type I PLP-dependent aspartate aminotransferase-like (Major domain)"/>
    <property type="match status" value="1"/>
</dbReference>
<comment type="similarity">
    <text evidence="4">Belongs to the class-I pyridoxal-phosphate-dependent aminotransferase family.</text>
</comment>